<comment type="cofactor">
    <cofactor evidence="1">
        <name>FAD</name>
        <dbReference type="ChEBI" id="CHEBI:57692"/>
    </cofactor>
</comment>
<dbReference type="EMBL" id="JBHRXI010000004">
    <property type="protein sequence ID" value="MFC3613309.1"/>
    <property type="molecule type" value="Genomic_DNA"/>
</dbReference>
<dbReference type="InterPro" id="IPR005101">
    <property type="entry name" value="Cryptochr/Photolyase_FAD-bd"/>
</dbReference>
<gene>
    <name evidence="5" type="ORF">ACFORG_06005</name>
</gene>
<protein>
    <submittedName>
        <fullName evidence="5">FAD-binding domain-containing protein</fullName>
    </submittedName>
</protein>
<accession>A0ABV7TED3</accession>
<evidence type="ECO:0000256" key="2">
    <source>
        <dbReference type="ARBA" id="ARBA00022630"/>
    </source>
</evidence>
<dbReference type="RefSeq" id="WP_386734478.1">
    <property type="nucleotide sequence ID" value="NZ_JBHRXI010000004.1"/>
</dbReference>
<dbReference type="SUPFAM" id="SSF48173">
    <property type="entry name" value="Cryptochrome/photolyase FAD-binding domain"/>
    <property type="match status" value="1"/>
</dbReference>
<dbReference type="Pfam" id="PF03441">
    <property type="entry name" value="FAD_binding_7"/>
    <property type="match status" value="1"/>
</dbReference>
<dbReference type="InterPro" id="IPR036134">
    <property type="entry name" value="Crypto/Photolyase_FAD-like_sf"/>
</dbReference>
<keyword evidence="6" id="KW-1185">Reference proteome</keyword>
<dbReference type="Gene3D" id="1.25.40.80">
    <property type="match status" value="1"/>
</dbReference>
<evidence type="ECO:0000313" key="6">
    <source>
        <dbReference type="Proteomes" id="UP001595629"/>
    </source>
</evidence>
<dbReference type="InterPro" id="IPR002081">
    <property type="entry name" value="Cryptochrome/DNA_photolyase_1"/>
</dbReference>
<evidence type="ECO:0000256" key="1">
    <source>
        <dbReference type="ARBA" id="ARBA00001974"/>
    </source>
</evidence>
<sequence length="405" mass="45341">MTPELATRAHGLRILENFAPRMGRAYAIGRNYDCGPGNHRDVSQLSPYIRRRLVSEHELVATALETHGYEGAEKFIQEVVWRGYFKGWLERRPRIWSDYRDGLIADLADADTDPALRSRLDAALTGSTGLAYFDAWVEELITTGYLHNHARMWFASIWIFTLGLPWRIGADFFFRHLHDGDPASNTCSWRWVAGLHTRGKVYEAQAWNIAKFTQGRFSPRDADLAVKPEGLQGQEPDDLPETTPLRQVNPPRPGVATVVLLIEDDCQIEAFDLDALDICGAATLATSHLRSPLQCSPDVSAFEATALKDAAVRAGLTAVQCRAGPVQSLVEWVEKTGARQIAMPYAPVGPVADWTDALRPLLRHRGIALTEWRRDWDALIWPHATAGFFKVKKRIPKILEDIGLA</sequence>
<dbReference type="PANTHER" id="PTHR11455:SF9">
    <property type="entry name" value="CRYPTOCHROME CIRCADIAN CLOCK 5 ISOFORM X1"/>
    <property type="match status" value="1"/>
</dbReference>
<comment type="caution">
    <text evidence="5">The sequence shown here is derived from an EMBL/GenBank/DDBJ whole genome shotgun (WGS) entry which is preliminary data.</text>
</comment>
<name>A0ABV7TED3_9RHOB</name>
<feature type="domain" description="Cryptochrome/DNA photolyase FAD-binding" evidence="4">
    <location>
        <begin position="75"/>
        <end position="200"/>
    </location>
</feature>
<proteinExistence type="predicted"/>
<evidence type="ECO:0000256" key="3">
    <source>
        <dbReference type="ARBA" id="ARBA00022827"/>
    </source>
</evidence>
<keyword evidence="2" id="KW-0285">Flavoprotein</keyword>
<evidence type="ECO:0000313" key="5">
    <source>
        <dbReference type="EMBL" id="MFC3613309.1"/>
    </source>
</evidence>
<keyword evidence="3" id="KW-0274">FAD</keyword>
<reference evidence="6" key="1">
    <citation type="journal article" date="2019" name="Int. J. Syst. Evol. Microbiol.">
        <title>The Global Catalogue of Microorganisms (GCM) 10K type strain sequencing project: providing services to taxonomists for standard genome sequencing and annotation.</title>
        <authorList>
            <consortium name="The Broad Institute Genomics Platform"/>
            <consortium name="The Broad Institute Genome Sequencing Center for Infectious Disease"/>
            <person name="Wu L."/>
            <person name="Ma J."/>
        </authorList>
    </citation>
    <scope>NUCLEOTIDE SEQUENCE [LARGE SCALE GENOMIC DNA]</scope>
    <source>
        <strain evidence="6">KCTC 42911</strain>
    </source>
</reference>
<evidence type="ECO:0000259" key="4">
    <source>
        <dbReference type="Pfam" id="PF03441"/>
    </source>
</evidence>
<dbReference type="PANTHER" id="PTHR11455">
    <property type="entry name" value="CRYPTOCHROME"/>
    <property type="match status" value="1"/>
</dbReference>
<dbReference type="Proteomes" id="UP001595629">
    <property type="component" value="Unassembled WGS sequence"/>
</dbReference>
<organism evidence="5 6">
    <name type="scientific">Lutimaribacter marinistellae</name>
    <dbReference type="NCBI Taxonomy" id="1820329"/>
    <lineage>
        <taxon>Bacteria</taxon>
        <taxon>Pseudomonadati</taxon>
        <taxon>Pseudomonadota</taxon>
        <taxon>Alphaproteobacteria</taxon>
        <taxon>Rhodobacterales</taxon>
        <taxon>Roseobacteraceae</taxon>
        <taxon>Lutimaribacter</taxon>
    </lineage>
</organism>
<dbReference type="Gene3D" id="1.10.579.10">
    <property type="entry name" value="DNA Cyclobutane Dipyrimidine Photolyase, subunit A, domain 3"/>
    <property type="match status" value="1"/>
</dbReference>